<evidence type="ECO:0000313" key="3">
    <source>
        <dbReference type="Proteomes" id="UP000198420"/>
    </source>
</evidence>
<evidence type="ECO:0000256" key="1">
    <source>
        <dbReference type="SAM" id="MobiDB-lite"/>
    </source>
</evidence>
<evidence type="ECO:0000313" key="2">
    <source>
        <dbReference type="EMBL" id="SNS68570.1"/>
    </source>
</evidence>
<reference evidence="3" key="1">
    <citation type="submission" date="2017-06" db="EMBL/GenBank/DDBJ databases">
        <authorList>
            <person name="Varghese N."/>
            <person name="Submissions S."/>
        </authorList>
    </citation>
    <scope>NUCLEOTIDE SEQUENCE [LARGE SCALE GENOMIC DNA]</scope>
    <source>
        <strain evidence="3">DSM 44485</strain>
    </source>
</reference>
<sequence>MSAAGGAGGLRARDPRLIVVEKSGHGTRGP</sequence>
<dbReference type="AlphaFoldDB" id="A0A239GHE6"/>
<organism evidence="2 3">
    <name type="scientific">Actinomadura mexicana</name>
    <dbReference type="NCBI Taxonomy" id="134959"/>
    <lineage>
        <taxon>Bacteria</taxon>
        <taxon>Bacillati</taxon>
        <taxon>Actinomycetota</taxon>
        <taxon>Actinomycetes</taxon>
        <taxon>Streptosporangiales</taxon>
        <taxon>Thermomonosporaceae</taxon>
        <taxon>Actinomadura</taxon>
    </lineage>
</organism>
<gene>
    <name evidence="2" type="ORF">SAMN06265355_12485</name>
</gene>
<name>A0A239GHE6_9ACTN</name>
<feature type="region of interest" description="Disordered" evidence="1">
    <location>
        <begin position="1"/>
        <end position="30"/>
    </location>
</feature>
<proteinExistence type="predicted"/>
<keyword evidence="3" id="KW-1185">Reference proteome</keyword>
<protein>
    <submittedName>
        <fullName evidence="2">Uncharacterized protein</fullName>
    </submittedName>
</protein>
<dbReference type="Proteomes" id="UP000198420">
    <property type="component" value="Unassembled WGS sequence"/>
</dbReference>
<dbReference type="EMBL" id="FZNP01000024">
    <property type="protein sequence ID" value="SNS68570.1"/>
    <property type="molecule type" value="Genomic_DNA"/>
</dbReference>
<accession>A0A239GHE6</accession>